<dbReference type="PANTHER" id="PTHR35666:SF1">
    <property type="entry name" value="SIMILAR TO RIKEN CDNA 4921536K21"/>
    <property type="match status" value="1"/>
</dbReference>
<sequence length="272" mass="31194">MSKRMKQKKPTVVFCELRRPPEEIVNISSQNGAEGVVSRMLPKSHVSHVILNANVSEERFLDMRVSTENKMKKKSMDVHDHFKNTFIKRLERKQQRWMKEDTYVSKNFQLSVQQRSNRESEIPVNLGSLTLPTPPRPATQLLYKRAKYPYVSVSRFPLKTADASGQRTARTTDTLPRISTVPAGGTRTQEPKPPTTSDAKPTELPPTNQRAETASSIATRMTTTTRGRRRAKQMNNHDKRFTELMSFLSPVDAMREQMKRSRLLNFSVQASY</sequence>
<feature type="compositionally biased region" description="Polar residues" evidence="1">
    <location>
        <begin position="195"/>
        <end position="212"/>
    </location>
</feature>
<dbReference type="InterPro" id="IPR038935">
    <property type="entry name" value="C5orf52"/>
</dbReference>
<accession>A0A6F9DIG6</accession>
<name>A0A6F9DIG6_9ASCI</name>
<dbReference type="EMBL" id="LR786916">
    <property type="protein sequence ID" value="CAB3262778.1"/>
    <property type="molecule type" value="mRNA"/>
</dbReference>
<protein>
    <submittedName>
        <fullName evidence="2">Uncharacterized protein LOC100183185</fullName>
    </submittedName>
</protein>
<dbReference type="Pfam" id="PF17666">
    <property type="entry name" value="DUF5528"/>
    <property type="match status" value="1"/>
</dbReference>
<organism evidence="2">
    <name type="scientific">Phallusia mammillata</name>
    <dbReference type="NCBI Taxonomy" id="59560"/>
    <lineage>
        <taxon>Eukaryota</taxon>
        <taxon>Metazoa</taxon>
        <taxon>Chordata</taxon>
        <taxon>Tunicata</taxon>
        <taxon>Ascidiacea</taxon>
        <taxon>Phlebobranchia</taxon>
        <taxon>Ascidiidae</taxon>
        <taxon>Phallusia</taxon>
    </lineage>
</organism>
<reference evidence="2" key="1">
    <citation type="submission" date="2020-04" db="EMBL/GenBank/DDBJ databases">
        <authorList>
            <person name="Neveu A P."/>
        </authorList>
    </citation>
    <scope>NUCLEOTIDE SEQUENCE</scope>
    <source>
        <tissue evidence="2">Whole embryo</tissue>
    </source>
</reference>
<evidence type="ECO:0000313" key="2">
    <source>
        <dbReference type="EMBL" id="CAB3262778.1"/>
    </source>
</evidence>
<evidence type="ECO:0000256" key="1">
    <source>
        <dbReference type="SAM" id="MobiDB-lite"/>
    </source>
</evidence>
<feature type="compositionally biased region" description="Polar residues" evidence="1">
    <location>
        <begin position="163"/>
        <end position="174"/>
    </location>
</feature>
<dbReference type="PANTHER" id="PTHR35666">
    <property type="entry name" value="SIMILAR TO RIKEN CDNA 4921536K21"/>
    <property type="match status" value="1"/>
</dbReference>
<proteinExistence type="evidence at transcript level"/>
<dbReference type="AlphaFoldDB" id="A0A6F9DIG6"/>
<feature type="region of interest" description="Disordered" evidence="1">
    <location>
        <begin position="161"/>
        <end position="212"/>
    </location>
</feature>
<gene>
    <name evidence="2" type="primary">LOC100183185</name>
</gene>